<accession>A0A2I0UEE9</accession>
<evidence type="ECO:0000313" key="2">
    <source>
        <dbReference type="Proteomes" id="UP000233556"/>
    </source>
</evidence>
<dbReference type="GO" id="GO:0031012">
    <property type="term" value="C:extracellular matrix"/>
    <property type="evidence" value="ECO:0007669"/>
    <property type="project" value="TreeGrafter"/>
</dbReference>
<gene>
    <name evidence="1" type="ORF">llap_5260</name>
</gene>
<dbReference type="PANTHER" id="PTHR33395">
    <property type="entry name" value="TRANSCRIPTASE, PUTATIVE-RELATED-RELATED"/>
    <property type="match status" value="1"/>
</dbReference>
<reference evidence="2" key="1">
    <citation type="submission" date="2017-11" db="EMBL/GenBank/DDBJ databases">
        <authorList>
            <person name="Lima N.C."/>
            <person name="Parody-Merino A.M."/>
            <person name="Battley P.F."/>
            <person name="Fidler A.E."/>
            <person name="Prosdocimi F."/>
        </authorList>
    </citation>
    <scope>NUCLEOTIDE SEQUENCE [LARGE SCALE GENOMIC DNA]</scope>
</reference>
<dbReference type="EMBL" id="KZ505827">
    <property type="protein sequence ID" value="PKU44428.1"/>
    <property type="molecule type" value="Genomic_DNA"/>
</dbReference>
<keyword evidence="2" id="KW-1185">Reference proteome</keyword>
<dbReference type="AlphaFoldDB" id="A0A2I0UEE9"/>
<dbReference type="PANTHER" id="PTHR33395:SF22">
    <property type="entry name" value="REVERSE TRANSCRIPTASE DOMAIN-CONTAINING PROTEIN"/>
    <property type="match status" value="1"/>
</dbReference>
<name>A0A2I0UEE9_LIMLA</name>
<reference evidence="2" key="2">
    <citation type="submission" date="2017-12" db="EMBL/GenBank/DDBJ databases">
        <title>Genome sequence of the Bar-tailed Godwit (Limosa lapponica baueri).</title>
        <authorList>
            <person name="Lima N.C.B."/>
            <person name="Parody-Merino A.M."/>
            <person name="Battley P.F."/>
            <person name="Fidler A.E."/>
            <person name="Prosdocimi F."/>
        </authorList>
    </citation>
    <scope>NUCLEOTIDE SEQUENCE [LARGE SCALE GENOMIC DNA]</scope>
</reference>
<proteinExistence type="predicted"/>
<protein>
    <submittedName>
        <fullName evidence="1">Dtw domain-containing protein 2</fullName>
    </submittedName>
</protein>
<dbReference type="Proteomes" id="UP000233556">
    <property type="component" value="Unassembled WGS sequence"/>
</dbReference>
<dbReference type="GO" id="GO:0007508">
    <property type="term" value="P:larval heart development"/>
    <property type="evidence" value="ECO:0007669"/>
    <property type="project" value="TreeGrafter"/>
</dbReference>
<dbReference type="Gene3D" id="3.60.10.10">
    <property type="entry name" value="Endonuclease/exonuclease/phosphatase"/>
    <property type="match status" value="1"/>
</dbReference>
<dbReference type="InterPro" id="IPR036691">
    <property type="entry name" value="Endo/exonu/phosph_ase_sf"/>
</dbReference>
<evidence type="ECO:0000313" key="1">
    <source>
        <dbReference type="EMBL" id="PKU44428.1"/>
    </source>
</evidence>
<sequence>MGDFNHPDICWRDNTTGHEKSRKFLECVDDNYLLQMVEEPTRKGALMDFSLTNKEGMVGNIKLKGSLGCSDHETIEFKILRTVRRVCRKLTTLDFRKADFGLSRDLIGRVTWEKVHYI</sequence>
<dbReference type="OrthoDB" id="6118220at2759"/>
<organism evidence="1 2">
    <name type="scientific">Limosa lapponica baueri</name>
    <dbReference type="NCBI Taxonomy" id="1758121"/>
    <lineage>
        <taxon>Eukaryota</taxon>
        <taxon>Metazoa</taxon>
        <taxon>Chordata</taxon>
        <taxon>Craniata</taxon>
        <taxon>Vertebrata</taxon>
        <taxon>Euteleostomi</taxon>
        <taxon>Archelosauria</taxon>
        <taxon>Archosauria</taxon>
        <taxon>Dinosauria</taxon>
        <taxon>Saurischia</taxon>
        <taxon>Theropoda</taxon>
        <taxon>Coelurosauria</taxon>
        <taxon>Aves</taxon>
        <taxon>Neognathae</taxon>
        <taxon>Neoaves</taxon>
        <taxon>Charadriiformes</taxon>
        <taxon>Scolopacidae</taxon>
        <taxon>Limosa</taxon>
    </lineage>
</organism>
<dbReference type="GO" id="GO:0061343">
    <property type="term" value="P:cell adhesion involved in heart morphogenesis"/>
    <property type="evidence" value="ECO:0007669"/>
    <property type="project" value="TreeGrafter"/>
</dbReference>